<keyword evidence="3" id="KW-1185">Reference proteome</keyword>
<comment type="caution">
    <text evidence="2">The sequence shown here is derived from an EMBL/GenBank/DDBJ whole genome shotgun (WGS) entry which is preliminary data.</text>
</comment>
<dbReference type="RefSeq" id="WP_345221079.1">
    <property type="nucleotide sequence ID" value="NZ_BAABHA010000001.1"/>
</dbReference>
<evidence type="ECO:0000256" key="1">
    <source>
        <dbReference type="SAM" id="SignalP"/>
    </source>
</evidence>
<feature type="signal peptide" evidence="1">
    <location>
        <begin position="1"/>
        <end position="19"/>
    </location>
</feature>
<organism evidence="2 3">
    <name type="scientific">Hymenobacter koreensis</name>
    <dbReference type="NCBI Taxonomy" id="1084523"/>
    <lineage>
        <taxon>Bacteria</taxon>
        <taxon>Pseudomonadati</taxon>
        <taxon>Bacteroidota</taxon>
        <taxon>Cytophagia</taxon>
        <taxon>Cytophagales</taxon>
        <taxon>Hymenobacteraceae</taxon>
        <taxon>Hymenobacter</taxon>
    </lineage>
</organism>
<name>A0ABP8IUN5_9BACT</name>
<dbReference type="EMBL" id="BAABHA010000001">
    <property type="protein sequence ID" value="GAA4373971.1"/>
    <property type="molecule type" value="Genomic_DNA"/>
</dbReference>
<proteinExistence type="predicted"/>
<dbReference type="Proteomes" id="UP001500454">
    <property type="component" value="Unassembled WGS sequence"/>
</dbReference>
<sequence length="200" mass="20677">MKHISASLLLLGLMACSQSGTDKPAETATAPAAADAPVTATAAPGASTSAAIVHDNSVIVSGDKFKERTVISLPNGMGSTQLFPAMDGAPAYAMITINASNEEYTRTYGTTVTTAGNEPGTFELGPSQPARMMLNFNELDNAYYDSYHPGASGTLTVSKFDEKGKAVAGTYSGTFTNDTGGRITVHEGRFGTDKNIVVGP</sequence>
<evidence type="ECO:0000313" key="3">
    <source>
        <dbReference type="Proteomes" id="UP001500454"/>
    </source>
</evidence>
<protein>
    <submittedName>
        <fullName evidence="2">Uncharacterized protein</fullName>
    </submittedName>
</protein>
<keyword evidence="1" id="KW-0732">Signal</keyword>
<accession>A0ABP8IUN5</accession>
<dbReference type="PROSITE" id="PS51257">
    <property type="entry name" value="PROKAR_LIPOPROTEIN"/>
    <property type="match status" value="1"/>
</dbReference>
<reference evidence="3" key="1">
    <citation type="journal article" date="2019" name="Int. J. Syst. Evol. Microbiol.">
        <title>The Global Catalogue of Microorganisms (GCM) 10K type strain sequencing project: providing services to taxonomists for standard genome sequencing and annotation.</title>
        <authorList>
            <consortium name="The Broad Institute Genomics Platform"/>
            <consortium name="The Broad Institute Genome Sequencing Center for Infectious Disease"/>
            <person name="Wu L."/>
            <person name="Ma J."/>
        </authorList>
    </citation>
    <scope>NUCLEOTIDE SEQUENCE [LARGE SCALE GENOMIC DNA]</scope>
    <source>
        <strain evidence="3">JCM 17924</strain>
    </source>
</reference>
<gene>
    <name evidence="2" type="ORF">GCM10023186_05060</name>
</gene>
<evidence type="ECO:0000313" key="2">
    <source>
        <dbReference type="EMBL" id="GAA4373971.1"/>
    </source>
</evidence>
<feature type="chain" id="PRO_5046419712" evidence="1">
    <location>
        <begin position="20"/>
        <end position="200"/>
    </location>
</feature>